<feature type="transmembrane region" description="Helical" evidence="5">
    <location>
        <begin position="166"/>
        <end position="185"/>
    </location>
</feature>
<keyword evidence="4 5" id="KW-0472">Membrane</keyword>
<dbReference type="InterPro" id="IPR051598">
    <property type="entry name" value="TSUP/Inactive_protease-like"/>
</dbReference>
<keyword evidence="5" id="KW-1003">Cell membrane</keyword>
<dbReference type="OrthoDB" id="560496at2"/>
<evidence type="ECO:0000256" key="5">
    <source>
        <dbReference type="RuleBase" id="RU363041"/>
    </source>
</evidence>
<evidence type="ECO:0000256" key="4">
    <source>
        <dbReference type="ARBA" id="ARBA00023136"/>
    </source>
</evidence>
<comment type="similarity">
    <text evidence="5">Belongs to the 4-toluene sulfonate uptake permease (TSUP) (TC 2.A.102) family.</text>
</comment>
<keyword evidence="7" id="KW-1185">Reference proteome</keyword>
<evidence type="ECO:0000256" key="2">
    <source>
        <dbReference type="ARBA" id="ARBA00022692"/>
    </source>
</evidence>
<organism evidence="6 7">
    <name type="scientific">Chitinophaga cymbidii</name>
    <dbReference type="NCBI Taxonomy" id="1096750"/>
    <lineage>
        <taxon>Bacteria</taxon>
        <taxon>Pseudomonadati</taxon>
        <taxon>Bacteroidota</taxon>
        <taxon>Chitinophagia</taxon>
        <taxon>Chitinophagales</taxon>
        <taxon>Chitinophagaceae</taxon>
        <taxon>Chitinophaga</taxon>
    </lineage>
</organism>
<feature type="transmembrane region" description="Helical" evidence="5">
    <location>
        <begin position="43"/>
        <end position="61"/>
    </location>
</feature>
<feature type="transmembrane region" description="Helical" evidence="5">
    <location>
        <begin position="225"/>
        <end position="245"/>
    </location>
</feature>
<dbReference type="Proteomes" id="UP000321436">
    <property type="component" value="Unassembled WGS sequence"/>
</dbReference>
<protein>
    <recommendedName>
        <fullName evidence="5">Probable membrane transporter protein</fullName>
    </recommendedName>
</protein>
<evidence type="ECO:0000256" key="3">
    <source>
        <dbReference type="ARBA" id="ARBA00022989"/>
    </source>
</evidence>
<gene>
    <name evidence="6" type="ORF">CCY01nite_03330</name>
</gene>
<evidence type="ECO:0000256" key="1">
    <source>
        <dbReference type="ARBA" id="ARBA00004141"/>
    </source>
</evidence>
<proteinExistence type="inferred from homology"/>
<comment type="caution">
    <text evidence="6">The sequence shown here is derived from an EMBL/GenBank/DDBJ whole genome shotgun (WGS) entry which is preliminary data.</text>
</comment>
<feature type="transmembrane region" description="Helical" evidence="5">
    <location>
        <begin position="128"/>
        <end position="154"/>
    </location>
</feature>
<dbReference type="RefSeq" id="WP_146857569.1">
    <property type="nucleotide sequence ID" value="NZ_BKAU01000001.1"/>
</dbReference>
<dbReference type="PANTHER" id="PTHR43701:SF5">
    <property type="entry name" value="MEMBRANE TRANSPORTER PROTEIN-RELATED"/>
    <property type="match status" value="1"/>
</dbReference>
<dbReference type="PANTHER" id="PTHR43701">
    <property type="entry name" value="MEMBRANE TRANSPORTER PROTEIN MJ0441-RELATED"/>
    <property type="match status" value="1"/>
</dbReference>
<dbReference type="Pfam" id="PF01925">
    <property type="entry name" value="TauE"/>
    <property type="match status" value="1"/>
</dbReference>
<accession>A0A512REE7</accession>
<dbReference type="InterPro" id="IPR002781">
    <property type="entry name" value="TM_pro_TauE-like"/>
</dbReference>
<dbReference type="GO" id="GO:0005886">
    <property type="term" value="C:plasma membrane"/>
    <property type="evidence" value="ECO:0007669"/>
    <property type="project" value="UniProtKB-SubCell"/>
</dbReference>
<feature type="transmembrane region" description="Helical" evidence="5">
    <location>
        <begin position="73"/>
        <end position="90"/>
    </location>
</feature>
<keyword evidence="2 5" id="KW-0812">Transmembrane</keyword>
<keyword evidence="3 5" id="KW-1133">Transmembrane helix</keyword>
<evidence type="ECO:0000313" key="7">
    <source>
        <dbReference type="Proteomes" id="UP000321436"/>
    </source>
</evidence>
<reference evidence="6 7" key="1">
    <citation type="submission" date="2019-07" db="EMBL/GenBank/DDBJ databases">
        <title>Whole genome shotgun sequence of Chitinophaga cymbidii NBRC 109752.</title>
        <authorList>
            <person name="Hosoyama A."/>
            <person name="Uohara A."/>
            <person name="Ohji S."/>
            <person name="Ichikawa N."/>
        </authorList>
    </citation>
    <scope>NUCLEOTIDE SEQUENCE [LARGE SCALE GENOMIC DNA]</scope>
    <source>
        <strain evidence="6 7">NBRC 109752</strain>
    </source>
</reference>
<dbReference type="EMBL" id="BKAU01000001">
    <property type="protein sequence ID" value="GEP94073.1"/>
    <property type="molecule type" value="Genomic_DNA"/>
</dbReference>
<comment type="subcellular location">
    <subcellularLocation>
        <location evidence="5">Cell membrane</location>
        <topology evidence="5">Multi-pass membrane protein</topology>
    </subcellularLocation>
    <subcellularLocation>
        <location evidence="1">Membrane</location>
        <topology evidence="1">Multi-pass membrane protein</topology>
    </subcellularLocation>
</comment>
<name>A0A512REE7_9BACT</name>
<evidence type="ECO:0000313" key="6">
    <source>
        <dbReference type="EMBL" id="GEP94073.1"/>
    </source>
</evidence>
<feature type="transmembrane region" description="Helical" evidence="5">
    <location>
        <begin position="96"/>
        <end position="116"/>
    </location>
</feature>
<feature type="transmembrane region" description="Helical" evidence="5">
    <location>
        <begin position="192"/>
        <end position="213"/>
    </location>
</feature>
<sequence>MVLELCLVFFAIALIYSSAGFGGGSSYLALMALWGVGFQLMKSTALLCNIVVVTGGVYHFYKNGHLPFKKAVLLSLVSVPLAFAGSYLPLKQSTFFLVLGIALTAAAALMCFRLFAQRSYKIKDQRTRSYALIGGGIGFLSGMTGIGGGIYLAPVLRLGQYDSPKNIAGLSSFFILVNSISGLLGQAAKGAVVFQWEFTLPLLISVVIGGQLGSRLSAGWLKPRWVEAATAFLILYAGVRMLYYYH</sequence>
<dbReference type="AlphaFoldDB" id="A0A512REE7"/>